<dbReference type="InterPro" id="IPR011107">
    <property type="entry name" value="PPI_Ypi1"/>
</dbReference>
<proteinExistence type="predicted"/>
<feature type="region of interest" description="Disordered" evidence="1">
    <location>
        <begin position="1"/>
        <end position="68"/>
    </location>
</feature>
<keyword evidence="3" id="KW-1185">Reference proteome</keyword>
<evidence type="ECO:0000313" key="2">
    <source>
        <dbReference type="EMBL" id="WFD00281.1"/>
    </source>
</evidence>
<feature type="compositionally biased region" description="Polar residues" evidence="1">
    <location>
        <begin position="20"/>
        <end position="37"/>
    </location>
</feature>
<reference evidence="2 3" key="1">
    <citation type="submission" date="2023-03" db="EMBL/GenBank/DDBJ databases">
        <title>Mating type loci evolution in Malassezia.</title>
        <authorList>
            <person name="Coelho M.A."/>
        </authorList>
    </citation>
    <scope>NUCLEOTIDE SEQUENCE [LARGE SCALE GENOMIC DNA]</scope>
    <source>
        <strain evidence="2 3">CBS 9725</strain>
    </source>
</reference>
<dbReference type="Pfam" id="PF07491">
    <property type="entry name" value="PPI_Ypi1"/>
    <property type="match status" value="1"/>
</dbReference>
<evidence type="ECO:0000256" key="1">
    <source>
        <dbReference type="SAM" id="MobiDB-lite"/>
    </source>
</evidence>
<dbReference type="AlphaFoldDB" id="A0AAJ5YVM8"/>
<evidence type="ECO:0000313" key="3">
    <source>
        <dbReference type="Proteomes" id="UP001219567"/>
    </source>
</evidence>
<protein>
    <submittedName>
        <fullName evidence="2">Uncharacterized protein</fullName>
    </submittedName>
</protein>
<sequence length="141" mass="15507">MDMRQQAYGPHTRPDEHGSRTLTIQNTEADGAATSSRDVGVLHLRAPQRSDLENSSADRSGSARRVMWTDDTVDNEGLGRKKSKTASLATIRMCQNRPKKKIAQDRREGNSPVPVRINHVPLSMHHIAALASVTMPTNVVS</sequence>
<dbReference type="Proteomes" id="UP001219567">
    <property type="component" value="Chromosome 4"/>
</dbReference>
<organism evidence="2 3">
    <name type="scientific">Malassezia yamatoensis</name>
    <dbReference type="NCBI Taxonomy" id="253288"/>
    <lineage>
        <taxon>Eukaryota</taxon>
        <taxon>Fungi</taxon>
        <taxon>Dikarya</taxon>
        <taxon>Basidiomycota</taxon>
        <taxon>Ustilaginomycotina</taxon>
        <taxon>Malasseziomycetes</taxon>
        <taxon>Malasseziales</taxon>
        <taxon>Malasseziaceae</taxon>
        <taxon>Malassezia</taxon>
    </lineage>
</organism>
<dbReference type="EMBL" id="CP119946">
    <property type="protein sequence ID" value="WFD00281.1"/>
    <property type="molecule type" value="Genomic_DNA"/>
</dbReference>
<accession>A0AAJ5YVM8</accession>
<name>A0AAJ5YVM8_9BASI</name>
<dbReference type="GO" id="GO:0004865">
    <property type="term" value="F:protein serine/threonine phosphatase inhibitor activity"/>
    <property type="evidence" value="ECO:0007669"/>
    <property type="project" value="InterPro"/>
</dbReference>
<gene>
    <name evidence="2" type="ORF">MYAM1_003029</name>
</gene>